<comment type="caution">
    <text evidence="2">The sequence shown here is derived from an EMBL/GenBank/DDBJ whole genome shotgun (WGS) entry which is preliminary data.</text>
</comment>
<evidence type="ECO:0000256" key="1">
    <source>
        <dbReference type="SAM" id="MobiDB-lite"/>
    </source>
</evidence>
<feature type="compositionally biased region" description="Basic and acidic residues" evidence="1">
    <location>
        <begin position="20"/>
        <end position="30"/>
    </location>
</feature>
<organism evidence="2 3">
    <name type="scientific">Phytophthora nicotianae P1569</name>
    <dbReference type="NCBI Taxonomy" id="1317065"/>
    <lineage>
        <taxon>Eukaryota</taxon>
        <taxon>Sar</taxon>
        <taxon>Stramenopiles</taxon>
        <taxon>Oomycota</taxon>
        <taxon>Peronosporomycetes</taxon>
        <taxon>Peronosporales</taxon>
        <taxon>Peronosporaceae</taxon>
        <taxon>Phytophthora</taxon>
    </lineage>
</organism>
<feature type="compositionally biased region" description="Basic residues" evidence="1">
    <location>
        <begin position="31"/>
        <end position="41"/>
    </location>
</feature>
<keyword evidence="3" id="KW-1185">Reference proteome</keyword>
<dbReference type="HOGENOM" id="CLU_2282993_0_0_1"/>
<reference evidence="2 3" key="1">
    <citation type="submission" date="2013-11" db="EMBL/GenBank/DDBJ databases">
        <title>The Genome Sequence of Phytophthora parasitica P1569.</title>
        <authorList>
            <consortium name="The Broad Institute Genomics Platform"/>
            <person name="Russ C."/>
            <person name="Tyler B."/>
            <person name="Panabieres F."/>
            <person name="Shan W."/>
            <person name="Tripathy S."/>
            <person name="Grunwald N."/>
            <person name="Machado M."/>
            <person name="Johnson C.S."/>
            <person name="Arredondo F."/>
            <person name="Hong C."/>
            <person name="Coffey M."/>
            <person name="Young S.K."/>
            <person name="Zeng Q."/>
            <person name="Gargeya S."/>
            <person name="Fitzgerald M."/>
            <person name="Abouelleil A."/>
            <person name="Alvarado L."/>
            <person name="Chapman S.B."/>
            <person name="Gainer-Dewar J."/>
            <person name="Goldberg J."/>
            <person name="Griggs A."/>
            <person name="Gujja S."/>
            <person name="Hansen M."/>
            <person name="Howarth C."/>
            <person name="Imamovic A."/>
            <person name="Ireland A."/>
            <person name="Larimer J."/>
            <person name="McCowan C."/>
            <person name="Murphy C."/>
            <person name="Pearson M."/>
            <person name="Poon T.W."/>
            <person name="Priest M."/>
            <person name="Roberts A."/>
            <person name="Saif S."/>
            <person name="Shea T."/>
            <person name="Sykes S."/>
            <person name="Wortman J."/>
            <person name="Nusbaum C."/>
            <person name="Birren B."/>
        </authorList>
    </citation>
    <scope>NUCLEOTIDE SEQUENCE [LARGE SCALE GENOMIC DNA]</scope>
    <source>
        <strain evidence="2 3">P1569</strain>
    </source>
</reference>
<proteinExistence type="predicted"/>
<protein>
    <submittedName>
        <fullName evidence="2">Uncharacterized protein</fullName>
    </submittedName>
</protein>
<name>V9EWE5_PHYNI</name>
<dbReference type="EMBL" id="ANIZ01002012">
    <property type="protein sequence ID" value="ETI43201.1"/>
    <property type="molecule type" value="Genomic_DNA"/>
</dbReference>
<evidence type="ECO:0000313" key="3">
    <source>
        <dbReference type="Proteomes" id="UP000018721"/>
    </source>
</evidence>
<feature type="region of interest" description="Disordered" evidence="1">
    <location>
        <begin position="20"/>
        <end position="41"/>
    </location>
</feature>
<dbReference type="AlphaFoldDB" id="V9EWE5"/>
<evidence type="ECO:0000313" key="2">
    <source>
        <dbReference type="EMBL" id="ETI43201.1"/>
    </source>
</evidence>
<accession>V9EWE5</accession>
<sequence length="102" mass="11575">MVPPGRIEMKYQKSIIKATVRDASDGGTPERRRKIRRRKKTSTRQFILSWKTSDIVPQQNLDQDGNSLVQDGIRLGLRTPTEMFSVTSAESWVIKESIAKGT</sequence>
<gene>
    <name evidence="2" type="ORF">F443_11757</name>
</gene>
<dbReference type="Proteomes" id="UP000018721">
    <property type="component" value="Unassembled WGS sequence"/>
</dbReference>